<keyword evidence="1" id="KW-0732">Signal</keyword>
<dbReference type="Gene3D" id="3.40.50.150">
    <property type="entry name" value="Vaccinia Virus protein VP39"/>
    <property type="match status" value="1"/>
</dbReference>
<feature type="signal peptide" evidence="1">
    <location>
        <begin position="1"/>
        <end position="18"/>
    </location>
</feature>
<reference evidence="2" key="1">
    <citation type="submission" date="2023-10" db="EMBL/GenBank/DDBJ databases">
        <authorList>
            <person name="Chen Y."/>
            <person name="Shah S."/>
            <person name="Dougan E. K."/>
            <person name="Thang M."/>
            <person name="Chan C."/>
        </authorList>
    </citation>
    <scope>NUCLEOTIDE SEQUENCE [LARGE SCALE GENOMIC DNA]</scope>
</reference>
<accession>A0ABN9T4I2</accession>
<organism evidence="2 3">
    <name type="scientific">Prorocentrum cordatum</name>
    <dbReference type="NCBI Taxonomy" id="2364126"/>
    <lineage>
        <taxon>Eukaryota</taxon>
        <taxon>Sar</taxon>
        <taxon>Alveolata</taxon>
        <taxon>Dinophyceae</taxon>
        <taxon>Prorocentrales</taxon>
        <taxon>Prorocentraceae</taxon>
        <taxon>Prorocentrum</taxon>
    </lineage>
</organism>
<dbReference type="EMBL" id="CAUYUJ010014334">
    <property type="protein sequence ID" value="CAK0839931.1"/>
    <property type="molecule type" value="Genomic_DNA"/>
</dbReference>
<evidence type="ECO:0000256" key="1">
    <source>
        <dbReference type="SAM" id="SignalP"/>
    </source>
</evidence>
<feature type="chain" id="PRO_5045275062" evidence="1">
    <location>
        <begin position="19"/>
        <end position="269"/>
    </location>
</feature>
<comment type="caution">
    <text evidence="2">The sequence shown here is derived from an EMBL/GenBank/DDBJ whole genome shotgun (WGS) entry which is preliminary data.</text>
</comment>
<proteinExistence type="predicted"/>
<protein>
    <submittedName>
        <fullName evidence="2">Uncharacterized protein</fullName>
    </submittedName>
</protein>
<dbReference type="Proteomes" id="UP001189429">
    <property type="component" value="Unassembled WGS sequence"/>
</dbReference>
<evidence type="ECO:0000313" key="3">
    <source>
        <dbReference type="Proteomes" id="UP001189429"/>
    </source>
</evidence>
<gene>
    <name evidence="2" type="ORF">PCOR1329_LOCUS35485</name>
</gene>
<name>A0ABN9T4I2_9DINO</name>
<evidence type="ECO:0000313" key="2">
    <source>
        <dbReference type="EMBL" id="CAK0839931.1"/>
    </source>
</evidence>
<sequence length="269" mass="30875">MVPMFLLVSSTIVAHCAGVTLLAAQEEVKMVEHPMYPHMGVLDRARLYMFLANATNYREFGSGGSTVQAATRFKNIQKIVVSESDNKFVHYLLGRSDLRREAASGRLVLRHADVGPVRGWGFPKDRSHVKQWPAYSSYNNSMAEFDPPFWFDMVFVDGRFRVACLLKALKATPSDRVDQTVFAVHDYKSRAYRTTEEMEESSQTISFFANRFVIRPENIPQKWHDESRKGVVEDNLNEEDNTLALFRKKKDFDESKLDAAIAKYELQFD</sequence>
<dbReference type="InterPro" id="IPR029063">
    <property type="entry name" value="SAM-dependent_MTases_sf"/>
</dbReference>
<keyword evidence="3" id="KW-1185">Reference proteome</keyword>